<dbReference type="EMBL" id="LWCA01000260">
    <property type="protein sequence ID" value="OAF69579.1"/>
    <property type="molecule type" value="Genomic_DNA"/>
</dbReference>
<dbReference type="Proteomes" id="UP000078046">
    <property type="component" value="Unassembled WGS sequence"/>
</dbReference>
<gene>
    <name evidence="2" type="ORF">A3Q56_02701</name>
</gene>
<feature type="region of interest" description="Disordered" evidence="1">
    <location>
        <begin position="59"/>
        <end position="88"/>
    </location>
</feature>
<feature type="compositionally biased region" description="Polar residues" evidence="1">
    <location>
        <begin position="69"/>
        <end position="86"/>
    </location>
</feature>
<organism evidence="2 3">
    <name type="scientific">Intoshia linei</name>
    <dbReference type="NCBI Taxonomy" id="1819745"/>
    <lineage>
        <taxon>Eukaryota</taxon>
        <taxon>Metazoa</taxon>
        <taxon>Spiralia</taxon>
        <taxon>Lophotrochozoa</taxon>
        <taxon>Mesozoa</taxon>
        <taxon>Orthonectida</taxon>
        <taxon>Rhopaluridae</taxon>
        <taxon>Intoshia</taxon>
    </lineage>
</organism>
<sequence length="154" mass="17774">MKNDVILKLRPLGTLRNGKIQLNEVEPISYDSLFSTSVKMNVKYMKKLPILKCENNGKIRRKEKVERNPNVSSPPKAQKPESNGQNYPKCDCQNIIKKYKILKVSEKNLKQDLEFSLSKIKSLQETNDSNSTIINSLYLENNDLKMVYYIITSC</sequence>
<dbReference type="AlphaFoldDB" id="A0A177B5N0"/>
<reference evidence="2 3" key="1">
    <citation type="submission" date="2016-04" db="EMBL/GenBank/DDBJ databases">
        <title>The genome of Intoshia linei affirms orthonectids as highly simplified spiralians.</title>
        <authorList>
            <person name="Mikhailov K.V."/>
            <person name="Slusarev G.S."/>
            <person name="Nikitin M.A."/>
            <person name="Logacheva M.D."/>
            <person name="Penin A."/>
            <person name="Aleoshin V."/>
            <person name="Panchin Y.V."/>
        </authorList>
    </citation>
    <scope>NUCLEOTIDE SEQUENCE [LARGE SCALE GENOMIC DNA]</scope>
    <source>
        <strain evidence="2">Intl2013</strain>
        <tissue evidence="2">Whole animal</tissue>
    </source>
</reference>
<keyword evidence="3" id="KW-1185">Reference proteome</keyword>
<accession>A0A177B5N0</accession>
<comment type="caution">
    <text evidence="2">The sequence shown here is derived from an EMBL/GenBank/DDBJ whole genome shotgun (WGS) entry which is preliminary data.</text>
</comment>
<evidence type="ECO:0000313" key="3">
    <source>
        <dbReference type="Proteomes" id="UP000078046"/>
    </source>
</evidence>
<name>A0A177B5N0_9BILA</name>
<evidence type="ECO:0000256" key="1">
    <source>
        <dbReference type="SAM" id="MobiDB-lite"/>
    </source>
</evidence>
<protein>
    <submittedName>
        <fullName evidence="2">Uncharacterized protein</fullName>
    </submittedName>
</protein>
<evidence type="ECO:0000313" key="2">
    <source>
        <dbReference type="EMBL" id="OAF69579.1"/>
    </source>
</evidence>
<proteinExistence type="predicted"/>